<gene>
    <name evidence="1" type="ORF">CROST_028350</name>
</gene>
<name>A0A1S8L7E2_9CLOT</name>
<dbReference type="EMBL" id="CP096983">
    <property type="protein sequence ID" value="URZ12118.1"/>
    <property type="molecule type" value="Genomic_DNA"/>
</dbReference>
<organism evidence="1 2">
    <name type="scientific">Clostridium felsineum</name>
    <dbReference type="NCBI Taxonomy" id="36839"/>
    <lineage>
        <taxon>Bacteria</taxon>
        <taxon>Bacillati</taxon>
        <taxon>Bacillota</taxon>
        <taxon>Clostridia</taxon>
        <taxon>Eubacteriales</taxon>
        <taxon>Clostridiaceae</taxon>
        <taxon>Clostridium</taxon>
    </lineage>
</organism>
<keyword evidence="2" id="KW-1185">Reference proteome</keyword>
<dbReference type="Proteomes" id="UP000190951">
    <property type="component" value="Chromosome"/>
</dbReference>
<sequence length="50" mass="5918">MVKNLYVHNDIFDEFFRYVKLCKLTKVPITVCNYTAEKLFNEYKLSPLGA</sequence>
<dbReference type="AlphaFoldDB" id="A0A1S8L7E2"/>
<evidence type="ECO:0000313" key="1">
    <source>
        <dbReference type="EMBL" id="URZ12118.1"/>
    </source>
</evidence>
<accession>A0A1S8L7E2</accession>
<dbReference type="KEGG" id="crw:CROST_028350"/>
<proteinExistence type="predicted"/>
<protein>
    <submittedName>
        <fullName evidence="1">Uncharacterized protein</fullName>
    </submittedName>
</protein>
<reference evidence="1 2" key="1">
    <citation type="submission" date="2022-04" db="EMBL/GenBank/DDBJ databases">
        <title>Genome sequence of C. roseum typestrain.</title>
        <authorList>
            <person name="Poehlein A."/>
            <person name="Schoch T."/>
            <person name="Duerre P."/>
            <person name="Daniel R."/>
        </authorList>
    </citation>
    <scope>NUCLEOTIDE SEQUENCE [LARGE SCALE GENOMIC DNA]</scope>
    <source>
        <strain evidence="1 2">DSM 7320</strain>
    </source>
</reference>
<evidence type="ECO:0000313" key="2">
    <source>
        <dbReference type="Proteomes" id="UP000190951"/>
    </source>
</evidence>